<keyword evidence="5" id="KW-0811">Translocation</keyword>
<evidence type="ECO:0000313" key="10">
    <source>
        <dbReference type="EMBL" id="KAH3846729.1"/>
    </source>
</evidence>
<keyword evidence="7" id="KW-1015">Disulfide bond</keyword>
<accession>A0A9D4KW09</accession>
<dbReference type="GO" id="GO:0005758">
    <property type="term" value="C:mitochondrial intermembrane space"/>
    <property type="evidence" value="ECO:0007669"/>
    <property type="project" value="TreeGrafter"/>
</dbReference>
<keyword evidence="8" id="KW-0676">Redox-active center</keyword>
<proteinExistence type="predicted"/>
<evidence type="ECO:0000256" key="5">
    <source>
        <dbReference type="ARBA" id="ARBA00023010"/>
    </source>
</evidence>
<keyword evidence="6" id="KW-0496">Mitochondrion</keyword>
<protein>
    <submittedName>
        <fullName evidence="10">Uncharacterized protein</fullName>
    </submittedName>
</protein>
<sequence length="387" mass="44864">MSGRSKFFRYLQFIKRNKTVMTAPAVMLGASIVGMKWPSWPTENKDRVVFLPKAVNDAPSKANLKMTFTDKENRDDPVLPTGELNWNCKCIERDVIGPCNTTYRPLAQLMHDHKIKDNLADGDLQTEVKVEFDRLMEEYIACTMDHPVYYNHLLTILLKPLSHQCRLMEEYIACTMDHPVYYKHLLMEEYIACTMDHPVLMEEYIACTMDHPVYYKHMLLPEELEDLGIDAHILEQASLKQELERQENTRAYGKDLVVFLTETENKIPSTVKIPKHTDLEEYRDPLFPDGTINWACGCIEKEVVGPCNVQFRAFRQFFHDSEGYKDDMPIAKQKELEEIVTNFLECTKSHPVYYESLLKFHKDKDNDDDNGTDPLSDSSNSKGEESP</sequence>
<evidence type="ECO:0000256" key="9">
    <source>
        <dbReference type="SAM" id="MobiDB-lite"/>
    </source>
</evidence>
<evidence type="ECO:0000256" key="4">
    <source>
        <dbReference type="ARBA" id="ARBA00023002"/>
    </source>
</evidence>
<evidence type="ECO:0000256" key="3">
    <source>
        <dbReference type="ARBA" id="ARBA00022927"/>
    </source>
</evidence>
<keyword evidence="2" id="KW-0813">Transport</keyword>
<evidence type="ECO:0000256" key="6">
    <source>
        <dbReference type="ARBA" id="ARBA00023128"/>
    </source>
</evidence>
<dbReference type="Proteomes" id="UP000828390">
    <property type="component" value="Unassembled WGS sequence"/>
</dbReference>
<feature type="region of interest" description="Disordered" evidence="9">
    <location>
        <begin position="362"/>
        <end position="387"/>
    </location>
</feature>
<gene>
    <name evidence="10" type="ORF">DPMN_089032</name>
</gene>
<keyword evidence="3" id="KW-0653">Protein transport</keyword>
<evidence type="ECO:0000256" key="8">
    <source>
        <dbReference type="ARBA" id="ARBA00023284"/>
    </source>
</evidence>
<dbReference type="PANTHER" id="PTHR21622:SF0">
    <property type="entry name" value="COILED-COIL-HELIX-COILED-COIL-HELIX DOMAIN CONTAINING 4"/>
    <property type="match status" value="1"/>
</dbReference>
<dbReference type="EMBL" id="JAIWYP010000003">
    <property type="protein sequence ID" value="KAH3846729.1"/>
    <property type="molecule type" value="Genomic_DNA"/>
</dbReference>
<evidence type="ECO:0000256" key="2">
    <source>
        <dbReference type="ARBA" id="ARBA00022448"/>
    </source>
</evidence>
<organism evidence="10 11">
    <name type="scientific">Dreissena polymorpha</name>
    <name type="common">Zebra mussel</name>
    <name type="synonym">Mytilus polymorpha</name>
    <dbReference type="NCBI Taxonomy" id="45954"/>
    <lineage>
        <taxon>Eukaryota</taxon>
        <taxon>Metazoa</taxon>
        <taxon>Spiralia</taxon>
        <taxon>Lophotrochozoa</taxon>
        <taxon>Mollusca</taxon>
        <taxon>Bivalvia</taxon>
        <taxon>Autobranchia</taxon>
        <taxon>Heteroconchia</taxon>
        <taxon>Euheterodonta</taxon>
        <taxon>Imparidentia</taxon>
        <taxon>Neoheterodontei</taxon>
        <taxon>Myida</taxon>
        <taxon>Dreissenoidea</taxon>
        <taxon>Dreissenidae</taxon>
        <taxon>Dreissena</taxon>
    </lineage>
</organism>
<dbReference type="AlphaFoldDB" id="A0A9D4KW09"/>
<reference evidence="10" key="1">
    <citation type="journal article" date="2019" name="bioRxiv">
        <title>The Genome of the Zebra Mussel, Dreissena polymorpha: A Resource for Invasive Species Research.</title>
        <authorList>
            <person name="McCartney M.A."/>
            <person name="Auch B."/>
            <person name="Kono T."/>
            <person name="Mallez S."/>
            <person name="Zhang Y."/>
            <person name="Obille A."/>
            <person name="Becker A."/>
            <person name="Abrahante J.E."/>
            <person name="Garbe J."/>
            <person name="Badalamenti J.P."/>
            <person name="Herman A."/>
            <person name="Mangelson H."/>
            <person name="Liachko I."/>
            <person name="Sullivan S."/>
            <person name="Sone E.D."/>
            <person name="Koren S."/>
            <person name="Silverstein K.A.T."/>
            <person name="Beckman K.B."/>
            <person name="Gohl D.M."/>
        </authorList>
    </citation>
    <scope>NUCLEOTIDE SEQUENCE</scope>
    <source>
        <strain evidence="10">Duluth1</strain>
        <tissue evidence="10">Whole animal</tissue>
    </source>
</reference>
<comment type="subcellular location">
    <subcellularLocation>
        <location evidence="1">Mitochondrion</location>
    </subcellularLocation>
</comment>
<evidence type="ECO:0000256" key="7">
    <source>
        <dbReference type="ARBA" id="ARBA00023157"/>
    </source>
</evidence>
<evidence type="ECO:0000313" key="11">
    <source>
        <dbReference type="Proteomes" id="UP000828390"/>
    </source>
</evidence>
<keyword evidence="11" id="KW-1185">Reference proteome</keyword>
<dbReference type="Gene3D" id="1.10.287.2900">
    <property type="match status" value="2"/>
</dbReference>
<reference evidence="10" key="2">
    <citation type="submission" date="2020-11" db="EMBL/GenBank/DDBJ databases">
        <authorList>
            <person name="McCartney M.A."/>
            <person name="Auch B."/>
            <person name="Kono T."/>
            <person name="Mallez S."/>
            <person name="Becker A."/>
            <person name="Gohl D.M."/>
            <person name="Silverstein K.A.T."/>
            <person name="Koren S."/>
            <person name="Bechman K.B."/>
            <person name="Herman A."/>
            <person name="Abrahante J.E."/>
            <person name="Garbe J."/>
        </authorList>
    </citation>
    <scope>NUCLEOTIDE SEQUENCE</scope>
    <source>
        <strain evidence="10">Duluth1</strain>
        <tissue evidence="10">Whole animal</tissue>
    </source>
</reference>
<dbReference type="InterPro" id="IPR039289">
    <property type="entry name" value="CHCHD4"/>
</dbReference>
<dbReference type="GO" id="GO:0015035">
    <property type="term" value="F:protein-disulfide reductase activity"/>
    <property type="evidence" value="ECO:0007669"/>
    <property type="project" value="InterPro"/>
</dbReference>
<keyword evidence="4" id="KW-0560">Oxidoreductase</keyword>
<name>A0A9D4KW09_DREPO</name>
<dbReference type="PANTHER" id="PTHR21622">
    <property type="entry name" value="COILED-COIL-HELIX-COILED-COIL-HELIX DOMAIN CONTAINING 4"/>
    <property type="match status" value="1"/>
</dbReference>
<comment type="caution">
    <text evidence="10">The sequence shown here is derived from an EMBL/GenBank/DDBJ whole genome shotgun (WGS) entry which is preliminary data.</text>
</comment>
<evidence type="ECO:0000256" key="1">
    <source>
        <dbReference type="ARBA" id="ARBA00004173"/>
    </source>
</evidence>
<dbReference type="GO" id="GO:0045041">
    <property type="term" value="P:protein import into mitochondrial intermembrane space"/>
    <property type="evidence" value="ECO:0007669"/>
    <property type="project" value="InterPro"/>
</dbReference>